<dbReference type="InterPro" id="IPR009011">
    <property type="entry name" value="Man6P_isomerase_rcpt-bd_dom_sf"/>
</dbReference>
<gene>
    <name evidence="8" type="ORF">GSOID_T00001544001</name>
</gene>
<dbReference type="GO" id="GO:0017177">
    <property type="term" value="C:glucosidase II complex"/>
    <property type="evidence" value="ECO:0007669"/>
    <property type="project" value="TreeGrafter"/>
</dbReference>
<accession>E4Y3I7</accession>
<dbReference type="Pfam" id="PF13015">
    <property type="entry name" value="PRKCSH_1"/>
    <property type="match status" value="1"/>
</dbReference>
<reference evidence="8" key="1">
    <citation type="journal article" date="2010" name="Science">
        <title>Plasticity of animal genome architecture unmasked by rapid evolution of a pelagic tunicate.</title>
        <authorList>
            <person name="Denoeud F."/>
            <person name="Henriet S."/>
            <person name="Mungpakdee S."/>
            <person name="Aury J.M."/>
            <person name="Da Silva C."/>
            <person name="Brinkmann H."/>
            <person name="Mikhaleva J."/>
            <person name="Olsen L.C."/>
            <person name="Jubin C."/>
            <person name="Canestro C."/>
            <person name="Bouquet J.M."/>
            <person name="Danks G."/>
            <person name="Poulain J."/>
            <person name="Campsteijn C."/>
            <person name="Adamski M."/>
            <person name="Cross I."/>
            <person name="Yadetie F."/>
            <person name="Muffato M."/>
            <person name="Louis A."/>
            <person name="Butcher S."/>
            <person name="Tsagkogeorga G."/>
            <person name="Konrad A."/>
            <person name="Singh S."/>
            <person name="Jensen M.F."/>
            <person name="Cong E.H."/>
            <person name="Eikeseth-Otteraa H."/>
            <person name="Noel B."/>
            <person name="Anthouard V."/>
            <person name="Porcel B.M."/>
            <person name="Kachouri-Lafond R."/>
            <person name="Nishino A."/>
            <person name="Ugolini M."/>
            <person name="Chourrout P."/>
            <person name="Nishida H."/>
            <person name="Aasland R."/>
            <person name="Huzurbazar S."/>
            <person name="Westhof E."/>
            <person name="Delsuc F."/>
            <person name="Lehrach H."/>
            <person name="Reinhardt R."/>
            <person name="Weissenbach J."/>
            <person name="Roy S.W."/>
            <person name="Artiguenave F."/>
            <person name="Postlethwait J.H."/>
            <person name="Manak J.R."/>
            <person name="Thompson E.M."/>
            <person name="Jaillon O."/>
            <person name="Du Pasquier L."/>
            <person name="Boudinot P."/>
            <person name="Liberles D.A."/>
            <person name="Volff J.N."/>
            <person name="Philippe H."/>
            <person name="Lenhard B."/>
            <person name="Roest Crollius H."/>
            <person name="Wincker P."/>
            <person name="Chourrout D."/>
        </authorList>
    </citation>
    <scope>NUCLEOTIDE SEQUENCE [LARGE SCALE GENOMIC DNA]</scope>
</reference>
<dbReference type="InterPro" id="IPR044865">
    <property type="entry name" value="MRH_dom"/>
</dbReference>
<keyword evidence="2" id="KW-0732">Signal</keyword>
<evidence type="ECO:0000256" key="5">
    <source>
        <dbReference type="SAM" id="Coils"/>
    </source>
</evidence>
<dbReference type="PROSITE" id="PS51914">
    <property type="entry name" value="MRH"/>
    <property type="match status" value="1"/>
</dbReference>
<sequence>MKLLLPFFTAVFASDRIRGVSITRQALYPPGTHFTCLDGSKKITRAQVNDDFCDCADGSDEPGTSACPNGRFHCPNAGFAPQNILNSRVNDMICDCCDGSDEWGGFVDCPNTCKEEYLAAHAEKIEAQKAQVQGFEKRQDLVDEAKLQKISDEEELAAAEPEIQELQKIKDEADKLKNEAEELETKVNEELEAVKNKKIVDRAATYSEEDISEIAFNHLDANKNGEIVVYEITSQKYLDPKPETSSFTTKEAKEVMKQKDKIYLEDFRAEIWPEIKEKIVAKLERAMDEWDRKIDEANKPDEPKKPEQVAEVDQETVDYSEESLDAMEDELDEQEDYNDALEPVNHNDELSDEHQKIFDAAKAARKVFDDADRDLRDAESKISEIKDRSKRDFGPDDVFRSMNKVCFEFKTTEYIYTLCPYDKCEQKPVNGGSGTKLGSWEGFENDFNEMHFTNGVKCWNGPNRSAVIKLSCGVDNVVLSVTEPNRCEYEYKFETPAVCTKPEPVPDHDEL</sequence>
<feature type="domain" description="MRH" evidence="7">
    <location>
        <begin position="404"/>
        <end position="501"/>
    </location>
</feature>
<evidence type="ECO:0000256" key="3">
    <source>
        <dbReference type="ARBA" id="ARBA00022824"/>
    </source>
</evidence>
<dbReference type="InParanoid" id="E4Y3I7"/>
<feature type="coiled-coil region" evidence="5">
    <location>
        <begin position="361"/>
        <end position="388"/>
    </location>
</feature>
<dbReference type="PANTHER" id="PTHR12630:SF1">
    <property type="entry name" value="GLUCOSIDASE 2 SUBUNIT BETA"/>
    <property type="match status" value="1"/>
</dbReference>
<dbReference type="InterPro" id="IPR028146">
    <property type="entry name" value="PRKCSH_N"/>
</dbReference>
<evidence type="ECO:0000259" key="7">
    <source>
        <dbReference type="PROSITE" id="PS51914"/>
    </source>
</evidence>
<keyword evidence="4" id="KW-1015">Disulfide bond</keyword>
<feature type="region of interest" description="Disordered" evidence="6">
    <location>
        <begin position="295"/>
        <end position="317"/>
    </location>
</feature>
<dbReference type="GO" id="GO:0006491">
    <property type="term" value="P:N-glycan processing"/>
    <property type="evidence" value="ECO:0007669"/>
    <property type="project" value="TreeGrafter"/>
</dbReference>
<evidence type="ECO:0000256" key="4">
    <source>
        <dbReference type="ARBA" id="ARBA00023157"/>
    </source>
</evidence>
<evidence type="ECO:0000256" key="2">
    <source>
        <dbReference type="ARBA" id="ARBA00022729"/>
    </source>
</evidence>
<dbReference type="OrthoDB" id="28322at2759"/>
<keyword evidence="5" id="KW-0175">Coiled coil</keyword>
<proteinExistence type="predicted"/>
<evidence type="ECO:0000256" key="6">
    <source>
        <dbReference type="SAM" id="MobiDB-lite"/>
    </source>
</evidence>
<evidence type="ECO:0000313" key="8">
    <source>
        <dbReference type="EMBL" id="CBY16391.1"/>
    </source>
</evidence>
<organism evidence="8">
    <name type="scientific">Oikopleura dioica</name>
    <name type="common">Tunicate</name>
    <dbReference type="NCBI Taxonomy" id="34765"/>
    <lineage>
        <taxon>Eukaryota</taxon>
        <taxon>Metazoa</taxon>
        <taxon>Chordata</taxon>
        <taxon>Tunicata</taxon>
        <taxon>Appendicularia</taxon>
        <taxon>Copelata</taxon>
        <taxon>Oikopleuridae</taxon>
        <taxon>Oikopleura</taxon>
    </lineage>
</organism>
<dbReference type="AlphaFoldDB" id="E4Y3I7"/>
<dbReference type="InterPro" id="IPR039794">
    <property type="entry name" value="Gtb1-like"/>
</dbReference>
<evidence type="ECO:0000256" key="1">
    <source>
        <dbReference type="ARBA" id="ARBA00022387"/>
    </source>
</evidence>
<dbReference type="SUPFAM" id="SSF50911">
    <property type="entry name" value="Mannose 6-phosphate receptor domain"/>
    <property type="match status" value="1"/>
</dbReference>
<name>E4Y3I7_OIKDI</name>
<dbReference type="Proteomes" id="UP000001307">
    <property type="component" value="Unassembled WGS sequence"/>
</dbReference>
<keyword evidence="3" id="KW-0256">Endoplasmic reticulum</keyword>
<dbReference type="PANTHER" id="PTHR12630">
    <property type="entry name" value="N-LINKED OLIGOSACCHARIDE PROCESSING"/>
    <property type="match status" value="1"/>
</dbReference>
<dbReference type="Pfam" id="PF12999">
    <property type="entry name" value="PRKCSH-like"/>
    <property type="match status" value="1"/>
</dbReference>
<keyword evidence="9" id="KW-1185">Reference proteome</keyword>
<dbReference type="EMBL" id="FN654156">
    <property type="protein sequence ID" value="CBY16391.1"/>
    <property type="molecule type" value="Genomic_DNA"/>
</dbReference>
<feature type="coiled-coil region" evidence="5">
    <location>
        <begin position="118"/>
        <end position="200"/>
    </location>
</feature>
<feature type="compositionally biased region" description="Basic and acidic residues" evidence="6">
    <location>
        <begin position="295"/>
        <end position="308"/>
    </location>
</feature>
<dbReference type="InterPro" id="IPR036607">
    <property type="entry name" value="PRKCSH"/>
</dbReference>
<evidence type="ECO:0000313" key="9">
    <source>
        <dbReference type="Proteomes" id="UP000001307"/>
    </source>
</evidence>
<protein>
    <recommendedName>
        <fullName evidence="1">Glucosidase 2 subunit beta</fullName>
    </recommendedName>
</protein>
<dbReference type="Gene3D" id="2.70.130.10">
    <property type="entry name" value="Mannose-6-phosphate receptor binding domain"/>
    <property type="match status" value="1"/>
</dbReference>